<accession>A0A2C5WUV3</accession>
<name>A0A2C5WUV3_9PEZI</name>
<gene>
    <name evidence="1" type="ORF">CFIMG_006416RA</name>
</gene>
<keyword evidence="2" id="KW-1185">Reference proteome</keyword>
<reference evidence="1 2" key="1">
    <citation type="journal article" date="2013" name="Fungal Biol.">
        <title>Analysis of microsatellite markers in the genome of the plant pathogen Ceratocystis fimbriata.</title>
        <authorList>
            <person name="Simpson M.C."/>
            <person name="Wilken P.M."/>
            <person name="Coetzee M.P."/>
            <person name="Wingfield M.J."/>
            <person name="Wingfield B.D."/>
        </authorList>
    </citation>
    <scope>NUCLEOTIDE SEQUENCE [LARGE SCALE GENOMIC DNA]</scope>
    <source>
        <strain evidence="1 2">CBS 114723</strain>
    </source>
</reference>
<sequence length="114" mass="12370">MALLWELTMRCTSATSTTGSRQAVVSVTCITSALMGERLRLFAGPLEEASASVSAPTPDVELGKEVTEPLNVFWTVLVDVELGCSTACKIEFQAFAIDHAFDKTCKHTFRAARQ</sequence>
<evidence type="ECO:0000313" key="2">
    <source>
        <dbReference type="Proteomes" id="UP000222788"/>
    </source>
</evidence>
<dbReference type="AlphaFoldDB" id="A0A2C5WUV3"/>
<dbReference type="Proteomes" id="UP000222788">
    <property type="component" value="Unassembled WGS sequence"/>
</dbReference>
<organism evidence="1 2">
    <name type="scientific">Ceratocystis fimbriata CBS 114723</name>
    <dbReference type="NCBI Taxonomy" id="1035309"/>
    <lineage>
        <taxon>Eukaryota</taxon>
        <taxon>Fungi</taxon>
        <taxon>Dikarya</taxon>
        <taxon>Ascomycota</taxon>
        <taxon>Pezizomycotina</taxon>
        <taxon>Sordariomycetes</taxon>
        <taxon>Hypocreomycetidae</taxon>
        <taxon>Microascales</taxon>
        <taxon>Ceratocystidaceae</taxon>
        <taxon>Ceratocystis</taxon>
    </lineage>
</organism>
<comment type="caution">
    <text evidence="1">The sequence shown here is derived from an EMBL/GenBank/DDBJ whole genome shotgun (WGS) entry which is preliminary data.</text>
</comment>
<protein>
    <submittedName>
        <fullName evidence="1">Uncharacterized protein</fullName>
    </submittedName>
</protein>
<reference evidence="1 2" key="2">
    <citation type="journal article" date="2013" name="IMA Fungus">
        <title>IMA Genome-F 1: Ceratocystis fimbriata: Draft nuclear genome sequence for the plant pathogen, Ceratocystis fimbriata.</title>
        <authorList>
            <person name="Wilken P.M."/>
            <person name="Steenkamp E.T."/>
            <person name="Wingfield M.J."/>
            <person name="de Beer Z.W."/>
            <person name="Wingfield B.D."/>
        </authorList>
    </citation>
    <scope>NUCLEOTIDE SEQUENCE [LARGE SCALE GENOMIC DNA]</scope>
    <source>
        <strain evidence="1 2">CBS 114723</strain>
    </source>
</reference>
<evidence type="ECO:0000313" key="1">
    <source>
        <dbReference type="EMBL" id="PHH49975.1"/>
    </source>
</evidence>
<dbReference type="EMBL" id="APWK03000157">
    <property type="protein sequence ID" value="PHH49975.1"/>
    <property type="molecule type" value="Genomic_DNA"/>
</dbReference>
<proteinExistence type="predicted"/>